<dbReference type="OrthoDB" id="3824601at2"/>
<keyword evidence="1" id="KW-0472">Membrane</keyword>
<dbReference type="Proteomes" id="UP000252004">
    <property type="component" value="Chromosome"/>
</dbReference>
<gene>
    <name evidence="2" type="ORF">C0216_11855</name>
</gene>
<keyword evidence="1" id="KW-0812">Transmembrane</keyword>
<evidence type="ECO:0000313" key="2">
    <source>
        <dbReference type="EMBL" id="AXE24057.1"/>
    </source>
</evidence>
<protein>
    <recommendedName>
        <fullName evidence="4">PH domain-containing protein</fullName>
    </recommendedName>
</protein>
<dbReference type="RefSeq" id="WP_114055238.1">
    <property type="nucleotide sequence ID" value="NZ_CP030862.1"/>
</dbReference>
<feature type="transmembrane region" description="Helical" evidence="1">
    <location>
        <begin position="46"/>
        <end position="67"/>
    </location>
</feature>
<evidence type="ECO:0000313" key="3">
    <source>
        <dbReference type="Proteomes" id="UP000252004"/>
    </source>
</evidence>
<dbReference type="EMBL" id="CP030862">
    <property type="protein sequence ID" value="AXE24057.1"/>
    <property type="molecule type" value="Genomic_DNA"/>
</dbReference>
<dbReference type="KEGG" id="sgz:C0216_11855"/>
<organism evidence="2 3">
    <name type="scientific">Streptomyces globosus</name>
    <dbReference type="NCBI Taxonomy" id="68209"/>
    <lineage>
        <taxon>Bacteria</taxon>
        <taxon>Bacillati</taxon>
        <taxon>Actinomycetota</taxon>
        <taxon>Actinomycetes</taxon>
        <taxon>Kitasatosporales</taxon>
        <taxon>Streptomycetaceae</taxon>
        <taxon>Streptomyces</taxon>
    </lineage>
</organism>
<proteinExistence type="predicted"/>
<name>A0A344TZI6_9ACTN</name>
<reference evidence="2 3" key="1">
    <citation type="submission" date="2018-01" db="EMBL/GenBank/DDBJ databases">
        <title>Draft genome Sequence of streptomyces globosus LZH-48.</title>
        <authorList>
            <person name="Ran K."/>
            <person name="Li Z."/>
            <person name="Wei S."/>
            <person name="Dong R."/>
        </authorList>
    </citation>
    <scope>NUCLEOTIDE SEQUENCE [LARGE SCALE GENOMIC DNA]</scope>
    <source>
        <strain evidence="2 3">LZH-48</strain>
    </source>
</reference>
<keyword evidence="3" id="KW-1185">Reference proteome</keyword>
<dbReference type="AlphaFoldDB" id="A0A344TZI6"/>
<sequence length="179" mass="19233">MEPLVWRAGSTARIAAALWCAVFVVSTIPPAGGSLADPSVGGLVAAAWTSLVAGWVACRLALWRITADGDGIRFNRMWSTAVMPWSAISHAEARRDGFLEFVGPAGEPMGGLFRPPWLSRLLGRPDDAGEAADTLTALALHPWLRPSVRVGRTLTDTPYARWAVPLGILLCIARDLVHR</sequence>
<evidence type="ECO:0008006" key="4">
    <source>
        <dbReference type="Google" id="ProtNLM"/>
    </source>
</evidence>
<evidence type="ECO:0000256" key="1">
    <source>
        <dbReference type="SAM" id="Phobius"/>
    </source>
</evidence>
<accession>A0A344TZI6</accession>
<keyword evidence="1" id="KW-1133">Transmembrane helix</keyword>